<dbReference type="KEGG" id="cfus:CYFUS_000699"/>
<dbReference type="EMBL" id="CP022098">
    <property type="protein sequence ID" value="ATB35287.1"/>
    <property type="molecule type" value="Genomic_DNA"/>
</dbReference>
<organism evidence="1 2">
    <name type="scientific">Cystobacter fuscus</name>
    <dbReference type="NCBI Taxonomy" id="43"/>
    <lineage>
        <taxon>Bacteria</taxon>
        <taxon>Pseudomonadati</taxon>
        <taxon>Myxococcota</taxon>
        <taxon>Myxococcia</taxon>
        <taxon>Myxococcales</taxon>
        <taxon>Cystobacterineae</taxon>
        <taxon>Archangiaceae</taxon>
        <taxon>Cystobacter</taxon>
    </lineage>
</organism>
<reference evidence="1 2" key="1">
    <citation type="submission" date="2017-06" db="EMBL/GenBank/DDBJ databases">
        <title>Sequencing and comparative analysis of myxobacterial genomes.</title>
        <authorList>
            <person name="Rupp O."/>
            <person name="Goesmann A."/>
            <person name="Sogaard-Andersen L."/>
        </authorList>
    </citation>
    <scope>NUCLEOTIDE SEQUENCE [LARGE SCALE GENOMIC DNA]</scope>
    <source>
        <strain evidence="1 2">DSM 52655</strain>
    </source>
</reference>
<dbReference type="RefSeq" id="WP_198316446.1">
    <property type="nucleotide sequence ID" value="NZ_CP022098.1"/>
</dbReference>
<evidence type="ECO:0008006" key="3">
    <source>
        <dbReference type="Google" id="ProtNLM"/>
    </source>
</evidence>
<protein>
    <recommendedName>
        <fullName evidence="3">Tenascin-X</fullName>
    </recommendedName>
</protein>
<sequence length="241" mass="25038">MKAWLAVTPARNSHSRSPFKKVSVSGGLVLALTGLLLGGCGPNLPGEALEPEGLARSRDALVEMCPAIPLAADEQNLLPSYCYYCGDGLCYGETQNSCPEDCGYPSYCGDGVCSPAAGESDLNCASDCYCGDNLCNGSETVNTCPRDCGCPNQCGNGVCNNNESTVTCWTDCGTRCGDGVCNGGENGSNCAQDCSYCGDGICRSPETRYNCPDDCGGVYCLSGREVNGMLPMCPLEPVPAQ</sequence>
<evidence type="ECO:0000313" key="2">
    <source>
        <dbReference type="Proteomes" id="UP000217257"/>
    </source>
</evidence>
<proteinExistence type="predicted"/>
<accession>A0A250IVQ3</accession>
<name>A0A250IVQ3_9BACT</name>
<evidence type="ECO:0000313" key="1">
    <source>
        <dbReference type="EMBL" id="ATB35287.1"/>
    </source>
</evidence>
<dbReference type="AlphaFoldDB" id="A0A250IVQ3"/>
<dbReference type="Proteomes" id="UP000217257">
    <property type="component" value="Chromosome"/>
</dbReference>
<gene>
    <name evidence="1" type="ORF">CYFUS_000699</name>
</gene>